<dbReference type="Gene3D" id="1.20.1740.10">
    <property type="entry name" value="Amino acid/polyamine transporter I"/>
    <property type="match status" value="1"/>
</dbReference>
<keyword evidence="2" id="KW-0813">Transport</keyword>
<dbReference type="PANTHER" id="PTHR45649">
    <property type="entry name" value="AMINO-ACID PERMEASE BAT1"/>
    <property type="match status" value="1"/>
</dbReference>
<feature type="transmembrane region" description="Helical" evidence="6">
    <location>
        <begin position="181"/>
        <end position="201"/>
    </location>
</feature>
<reference evidence="7" key="1">
    <citation type="submission" date="2020-07" db="EMBL/GenBank/DDBJ databases">
        <authorList>
            <person name="Pettersson B.M.F."/>
            <person name="Behra P.R.K."/>
            <person name="Ramesh M."/>
            <person name="Das S."/>
            <person name="Dasgupta S."/>
            <person name="Kirsebom L.A."/>
        </authorList>
    </citation>
    <scope>NUCLEOTIDE SEQUENCE</scope>
    <source>
        <strain evidence="7">DSM 44838</strain>
    </source>
</reference>
<evidence type="ECO:0000313" key="7">
    <source>
        <dbReference type="EMBL" id="MCV7420730.1"/>
    </source>
</evidence>
<dbReference type="PIRSF" id="PIRSF006060">
    <property type="entry name" value="AA_transporter"/>
    <property type="match status" value="1"/>
</dbReference>
<keyword evidence="5 6" id="KW-0472">Membrane</keyword>
<dbReference type="Proteomes" id="UP001141629">
    <property type="component" value="Unassembled WGS sequence"/>
</dbReference>
<sequence>MPGYDHHADDELLAKLGYRQELTRSLGQFSTFATGFAFISILTGMFLLFGFTYSSGGPASFWAWIVALGGQMLFALVFAELAVKYPLTGSVYNWAKHITKPAVAWMAGSSMILALVVSTAAVALAMQAILPSISPVFWIYGDGTGPNDASVNSVILGALMLVGTTIVLLCGTKVRAMVNNIGVTVELVAALALMVLLLVHAQRGPSVVMQTNHTESSYSSGYLGALMLCLLLGLYVMWGFDSATSLSEETINPRKNGPKAIIRALLASGVFGAFLILLAVMAVKDLSSEDIASGGLTYIVKSTLGDTVGDVFLVCGAFAVFVCGMANQTGAVNLMFAMARDNAFPGSRYVSKVSERIKVAVVPTVMVGVLAVGILLVNMGQPQIFLVVSGCTIILALVSYLLVVAPFAMLRVTGRWARPEKGYFTLGKLGPVIAVLAVVWAVVMIVNIAWPRPVVYNPAEPFHFYLQWGGVLAPAIMLGLAFAVYLTRRGKLGVLAEHAAPVAASSSDGRAERAMS</sequence>
<reference evidence="7" key="2">
    <citation type="journal article" date="2022" name="BMC Genomics">
        <title>Comparative genome analysis of mycobacteria focusing on tRNA and non-coding RNA.</title>
        <authorList>
            <person name="Behra P.R.K."/>
            <person name="Pettersson B.M.F."/>
            <person name="Ramesh M."/>
            <person name="Das S."/>
            <person name="Dasgupta S."/>
            <person name="Kirsebom L.A."/>
        </authorList>
    </citation>
    <scope>NUCLEOTIDE SEQUENCE</scope>
    <source>
        <strain evidence="7">DSM 44838</strain>
    </source>
</reference>
<accession>A0A9X2YY54</accession>
<feature type="transmembrane region" description="Helical" evidence="6">
    <location>
        <begin position="261"/>
        <end position="283"/>
    </location>
</feature>
<evidence type="ECO:0000256" key="1">
    <source>
        <dbReference type="ARBA" id="ARBA00004141"/>
    </source>
</evidence>
<feature type="transmembrane region" description="Helical" evidence="6">
    <location>
        <begin position="103"/>
        <end position="129"/>
    </location>
</feature>
<keyword evidence="8" id="KW-1185">Reference proteome</keyword>
<feature type="transmembrane region" description="Helical" evidence="6">
    <location>
        <begin position="311"/>
        <end position="336"/>
    </location>
</feature>
<keyword evidence="3 6" id="KW-0812">Transmembrane</keyword>
<comment type="caution">
    <text evidence="7">The sequence shown here is derived from an EMBL/GenBank/DDBJ whole genome shotgun (WGS) entry which is preliminary data.</text>
</comment>
<organism evidence="7 8">
    <name type="scientific">Mycobacterium yunnanensis</name>
    <dbReference type="NCBI Taxonomy" id="368477"/>
    <lineage>
        <taxon>Bacteria</taxon>
        <taxon>Bacillati</taxon>
        <taxon>Actinomycetota</taxon>
        <taxon>Actinomycetes</taxon>
        <taxon>Mycobacteriales</taxon>
        <taxon>Mycobacteriaceae</taxon>
        <taxon>Mycobacterium</taxon>
    </lineage>
</organism>
<comment type="subcellular location">
    <subcellularLocation>
        <location evidence="1">Membrane</location>
        <topology evidence="1">Multi-pass membrane protein</topology>
    </subcellularLocation>
</comment>
<name>A0A9X2YY54_9MYCO</name>
<evidence type="ECO:0000313" key="8">
    <source>
        <dbReference type="Proteomes" id="UP001141629"/>
    </source>
</evidence>
<evidence type="ECO:0000256" key="5">
    <source>
        <dbReference type="ARBA" id="ARBA00023136"/>
    </source>
</evidence>
<dbReference type="GO" id="GO:0022857">
    <property type="term" value="F:transmembrane transporter activity"/>
    <property type="evidence" value="ECO:0007669"/>
    <property type="project" value="InterPro"/>
</dbReference>
<dbReference type="EMBL" id="JACKVK010000005">
    <property type="protein sequence ID" value="MCV7420730.1"/>
    <property type="molecule type" value="Genomic_DNA"/>
</dbReference>
<feature type="transmembrane region" description="Helical" evidence="6">
    <location>
        <begin position="149"/>
        <end position="169"/>
    </location>
</feature>
<dbReference type="PANTHER" id="PTHR45649:SF26">
    <property type="entry name" value="OS04G0435100 PROTEIN"/>
    <property type="match status" value="1"/>
</dbReference>
<evidence type="ECO:0000256" key="4">
    <source>
        <dbReference type="ARBA" id="ARBA00022989"/>
    </source>
</evidence>
<evidence type="ECO:0000256" key="6">
    <source>
        <dbReference type="SAM" id="Phobius"/>
    </source>
</evidence>
<feature type="transmembrane region" description="Helical" evidence="6">
    <location>
        <begin position="383"/>
        <end position="408"/>
    </location>
</feature>
<dbReference type="InterPro" id="IPR002293">
    <property type="entry name" value="AA/rel_permease1"/>
</dbReference>
<dbReference type="Pfam" id="PF13520">
    <property type="entry name" value="AA_permease_2"/>
    <property type="match status" value="1"/>
</dbReference>
<dbReference type="RefSeq" id="WP_263995505.1">
    <property type="nucleotide sequence ID" value="NZ_JACKVK010000005.1"/>
</dbReference>
<keyword evidence="4 6" id="KW-1133">Transmembrane helix</keyword>
<dbReference type="GO" id="GO:0016020">
    <property type="term" value="C:membrane"/>
    <property type="evidence" value="ECO:0007669"/>
    <property type="project" value="UniProtKB-SubCell"/>
</dbReference>
<feature type="transmembrane region" description="Helical" evidence="6">
    <location>
        <begin position="429"/>
        <end position="450"/>
    </location>
</feature>
<evidence type="ECO:0000256" key="3">
    <source>
        <dbReference type="ARBA" id="ARBA00022692"/>
    </source>
</evidence>
<evidence type="ECO:0000256" key="2">
    <source>
        <dbReference type="ARBA" id="ARBA00022448"/>
    </source>
</evidence>
<protein>
    <submittedName>
        <fullName evidence="7">Amino acid permease</fullName>
    </submittedName>
</protein>
<feature type="transmembrane region" description="Helical" evidence="6">
    <location>
        <begin position="357"/>
        <end position="377"/>
    </location>
</feature>
<proteinExistence type="predicted"/>
<feature type="transmembrane region" description="Helical" evidence="6">
    <location>
        <begin position="221"/>
        <end position="240"/>
    </location>
</feature>
<feature type="transmembrane region" description="Helical" evidence="6">
    <location>
        <begin position="29"/>
        <end position="49"/>
    </location>
</feature>
<dbReference type="AlphaFoldDB" id="A0A9X2YY54"/>
<gene>
    <name evidence="7" type="ORF">H7K45_09295</name>
</gene>
<feature type="transmembrane region" description="Helical" evidence="6">
    <location>
        <begin position="61"/>
        <end position="83"/>
    </location>
</feature>
<feature type="transmembrane region" description="Helical" evidence="6">
    <location>
        <begin position="462"/>
        <end position="486"/>
    </location>
</feature>